<evidence type="ECO:0000313" key="6">
    <source>
        <dbReference type="Proteomes" id="UP000054018"/>
    </source>
</evidence>
<dbReference type="AlphaFoldDB" id="A0A0C9ZT93"/>
<keyword evidence="2" id="KW-0227">DNA damage</keyword>
<reference evidence="6" key="2">
    <citation type="submission" date="2015-01" db="EMBL/GenBank/DDBJ databases">
        <title>Evolutionary Origins and Diversification of the Mycorrhizal Mutualists.</title>
        <authorList>
            <consortium name="DOE Joint Genome Institute"/>
            <consortium name="Mycorrhizal Genomics Consortium"/>
            <person name="Kohler A."/>
            <person name="Kuo A."/>
            <person name="Nagy L.G."/>
            <person name="Floudas D."/>
            <person name="Copeland A."/>
            <person name="Barry K.W."/>
            <person name="Cichocki N."/>
            <person name="Veneault-Fourrey C."/>
            <person name="LaButti K."/>
            <person name="Lindquist E.A."/>
            <person name="Lipzen A."/>
            <person name="Lundell T."/>
            <person name="Morin E."/>
            <person name="Murat C."/>
            <person name="Riley R."/>
            <person name="Ohm R."/>
            <person name="Sun H."/>
            <person name="Tunlid A."/>
            <person name="Henrissat B."/>
            <person name="Grigoriev I.V."/>
            <person name="Hibbett D.S."/>
            <person name="Martin F."/>
        </authorList>
    </citation>
    <scope>NUCLEOTIDE SEQUENCE [LARGE SCALE GENOMIC DNA]</scope>
    <source>
        <strain evidence="6">441</strain>
    </source>
</reference>
<dbReference type="InterPro" id="IPR014721">
    <property type="entry name" value="Ribsml_uS5_D2-typ_fold_subgr"/>
</dbReference>
<dbReference type="SUPFAM" id="SSF55874">
    <property type="entry name" value="ATPase domain of HSP90 chaperone/DNA topoisomerase II/histidine kinase"/>
    <property type="match status" value="1"/>
</dbReference>
<proteinExistence type="inferred from homology"/>
<keyword evidence="6" id="KW-1185">Reference proteome</keyword>
<reference evidence="5 6" key="1">
    <citation type="submission" date="2014-04" db="EMBL/GenBank/DDBJ databases">
        <authorList>
            <consortium name="DOE Joint Genome Institute"/>
            <person name="Kuo A."/>
            <person name="Kohler A."/>
            <person name="Costa M.D."/>
            <person name="Nagy L.G."/>
            <person name="Floudas D."/>
            <person name="Copeland A."/>
            <person name="Barry K.W."/>
            <person name="Cichocki N."/>
            <person name="Veneault-Fourrey C."/>
            <person name="LaButti K."/>
            <person name="Lindquist E.A."/>
            <person name="Lipzen A."/>
            <person name="Lundell T."/>
            <person name="Morin E."/>
            <person name="Murat C."/>
            <person name="Sun H."/>
            <person name="Tunlid A."/>
            <person name="Henrissat B."/>
            <person name="Grigoriev I.V."/>
            <person name="Hibbett D.S."/>
            <person name="Martin F."/>
            <person name="Nordberg H.P."/>
            <person name="Cantor M.N."/>
            <person name="Hua S.X."/>
        </authorList>
    </citation>
    <scope>NUCLEOTIDE SEQUENCE [LARGE SCALE GENOMIC DNA]</scope>
    <source>
        <strain evidence="5 6">441</strain>
    </source>
</reference>
<dbReference type="EMBL" id="KN833690">
    <property type="protein sequence ID" value="KIK29224.1"/>
    <property type="molecule type" value="Genomic_DNA"/>
</dbReference>
<evidence type="ECO:0000259" key="4">
    <source>
        <dbReference type="SMART" id="SM00853"/>
    </source>
</evidence>
<dbReference type="STRING" id="765257.A0A0C9ZT93"/>
<protein>
    <recommendedName>
        <fullName evidence="4">MutL C-terminal dimerisation domain-containing protein</fullName>
    </recommendedName>
</protein>
<accession>A0A0C9ZT93</accession>
<dbReference type="PANTHER" id="PTHR10073:SF47">
    <property type="entry name" value="DNA MISMATCH REPAIR PROTEIN MLH3"/>
    <property type="match status" value="1"/>
</dbReference>
<dbReference type="InterPro" id="IPR042120">
    <property type="entry name" value="MutL_C_dimsub"/>
</dbReference>
<dbReference type="SUPFAM" id="SSF54211">
    <property type="entry name" value="Ribosomal protein S5 domain 2-like"/>
    <property type="match status" value="1"/>
</dbReference>
<dbReference type="InterPro" id="IPR020568">
    <property type="entry name" value="Ribosomal_Su5_D2-typ_SF"/>
</dbReference>
<feature type="domain" description="MutL C-terminal dimerisation" evidence="4">
    <location>
        <begin position="513"/>
        <end position="723"/>
    </location>
</feature>
<dbReference type="InterPro" id="IPR014762">
    <property type="entry name" value="DNA_mismatch_repair_CS"/>
</dbReference>
<evidence type="ECO:0000256" key="3">
    <source>
        <dbReference type="SAM" id="MobiDB-lite"/>
    </source>
</evidence>
<dbReference type="SMART" id="SM00853">
    <property type="entry name" value="MutL_C"/>
    <property type="match status" value="1"/>
</dbReference>
<dbReference type="Gene3D" id="3.30.565.10">
    <property type="entry name" value="Histidine kinase-like ATPase, C-terminal domain"/>
    <property type="match status" value="1"/>
</dbReference>
<dbReference type="InterPro" id="IPR042121">
    <property type="entry name" value="MutL_C_regsub"/>
</dbReference>
<dbReference type="GO" id="GO:0005524">
    <property type="term" value="F:ATP binding"/>
    <property type="evidence" value="ECO:0007669"/>
    <property type="project" value="InterPro"/>
</dbReference>
<dbReference type="Proteomes" id="UP000054018">
    <property type="component" value="Unassembled WGS sequence"/>
</dbReference>
<dbReference type="PANTHER" id="PTHR10073">
    <property type="entry name" value="DNA MISMATCH REPAIR PROTEIN MLH, PMS, MUTL"/>
    <property type="match status" value="1"/>
</dbReference>
<dbReference type="Pfam" id="PF13589">
    <property type="entry name" value="HATPase_c_3"/>
    <property type="match status" value="1"/>
</dbReference>
<evidence type="ECO:0000256" key="1">
    <source>
        <dbReference type="ARBA" id="ARBA00006082"/>
    </source>
</evidence>
<dbReference type="SUPFAM" id="SSF118116">
    <property type="entry name" value="DNA mismatch repair protein MutL"/>
    <property type="match status" value="1"/>
</dbReference>
<dbReference type="InterPro" id="IPR037198">
    <property type="entry name" value="MutL_C_sf"/>
</dbReference>
<dbReference type="GO" id="GO:0140664">
    <property type="term" value="F:ATP-dependent DNA damage sensor activity"/>
    <property type="evidence" value="ECO:0007669"/>
    <property type="project" value="InterPro"/>
</dbReference>
<dbReference type="OrthoDB" id="429932at2759"/>
<dbReference type="GO" id="GO:0061982">
    <property type="term" value="P:meiosis I cell cycle process"/>
    <property type="evidence" value="ECO:0007669"/>
    <property type="project" value="UniProtKB-ARBA"/>
</dbReference>
<feature type="region of interest" description="Disordered" evidence="3">
    <location>
        <begin position="333"/>
        <end position="379"/>
    </location>
</feature>
<evidence type="ECO:0000313" key="5">
    <source>
        <dbReference type="EMBL" id="KIK29224.1"/>
    </source>
</evidence>
<comment type="similarity">
    <text evidence="1">Belongs to the DNA mismatch repair MutL/HexB family.</text>
</comment>
<dbReference type="GO" id="GO:0006298">
    <property type="term" value="P:mismatch repair"/>
    <property type="evidence" value="ECO:0007669"/>
    <property type="project" value="InterPro"/>
</dbReference>
<dbReference type="HOGENOM" id="CLU_005415_1_0_1"/>
<dbReference type="Gene3D" id="3.30.1370.100">
    <property type="entry name" value="MutL, C-terminal domain, regulatory subdomain"/>
    <property type="match status" value="1"/>
</dbReference>
<gene>
    <name evidence="5" type="ORF">PISMIDRAFT_89800</name>
</gene>
<dbReference type="InterPro" id="IPR014790">
    <property type="entry name" value="MutL_C"/>
</dbReference>
<feature type="compositionally biased region" description="Polar residues" evidence="3">
    <location>
        <begin position="351"/>
        <end position="368"/>
    </location>
</feature>
<dbReference type="Gene3D" id="3.30.230.10">
    <property type="match status" value="1"/>
</dbReference>
<name>A0A0C9ZT93_9AGAM</name>
<organism evidence="5 6">
    <name type="scientific">Pisolithus microcarpus 441</name>
    <dbReference type="NCBI Taxonomy" id="765257"/>
    <lineage>
        <taxon>Eukaryota</taxon>
        <taxon>Fungi</taxon>
        <taxon>Dikarya</taxon>
        <taxon>Basidiomycota</taxon>
        <taxon>Agaricomycotina</taxon>
        <taxon>Agaricomycetes</taxon>
        <taxon>Agaricomycetidae</taxon>
        <taxon>Boletales</taxon>
        <taxon>Sclerodermatineae</taxon>
        <taxon>Pisolithaceae</taxon>
        <taxon>Pisolithus</taxon>
    </lineage>
</organism>
<dbReference type="PROSITE" id="PS00058">
    <property type="entry name" value="DNA_MISMATCH_REPAIR_1"/>
    <property type="match status" value="1"/>
</dbReference>
<evidence type="ECO:0000256" key="2">
    <source>
        <dbReference type="ARBA" id="ARBA00022763"/>
    </source>
</evidence>
<sequence length="777" mass="86124">MSDDSRAPLNRLSAETRAKLRSTQILTSLPHIVSELLQNSIDSGAPHIDVGVDCEEWSCWVRDDGSGFAKDDLAQIAKGSEGGRYMSSKACPTASLESVSTFGFRGEALASMADLCCLEISSRTARARESWSIIMKGGQTLYAGPSVRWRRETAGTAVSVRDAFFNLPIRRLSHPSSSKTLEIIRQEIESYALVFPGISFSLEDTSKSNRGGGRSHSCILKIPKYRAYLSFIFCRSDINRHPVSYCDLHKLIDLRFSSSSFAKHVRIISGSCRRPPRKGEKKPIYVLNLTIPVRHIDNCMEPAKTAVQLGNKNMVARLLSSVIQSFLARHHFAPGNMDGNDGTPRKKRTLSRQAALTEPSISRSSTPDSYIRDRSEPPELSAVWNDPSTGETFIIDLRTGNSHPQSVPRGVSANGPIRIKSKGDAAWASLPTIHDMTMGQREVISAKDAVPDWLQEVLKVCRTKGGGYPGHPYPCNTQPSKRSNPNQHIQYFTPDFALSRVRFQREDLQTMRVISQVDRKFVACLIVLCEASIRHGAGKTLILVDQHAADERVRVERFLKEICSGFLSYHDKSGGVETMQLSPPIPVLLTHREASRLSQVPAYQKAFESWGVHFHGLQNIPNNEASMDSNDHAAYIQVFIAAIPEIVSEKLLSGNELQELVKGYLGTLENELDSLDIPAPPRSGACEIETRWVRALRWCPRVLLDLINSKACRAGAIMFNDSLTLEKCQRLIKQLSATAFPFQCAHGRPSLVPLTPLALQGDNPRSSPVDWQKVSAM</sequence>
<dbReference type="InterPro" id="IPR038973">
    <property type="entry name" value="MutL/Mlh/Pms-like"/>
</dbReference>
<dbReference type="GO" id="GO:0032300">
    <property type="term" value="C:mismatch repair complex"/>
    <property type="evidence" value="ECO:0007669"/>
    <property type="project" value="InterPro"/>
</dbReference>
<dbReference type="GO" id="GO:0016887">
    <property type="term" value="F:ATP hydrolysis activity"/>
    <property type="evidence" value="ECO:0007669"/>
    <property type="project" value="InterPro"/>
</dbReference>
<dbReference type="Gene3D" id="3.30.1540.20">
    <property type="entry name" value="MutL, C-terminal domain, dimerisation subdomain"/>
    <property type="match status" value="1"/>
</dbReference>
<dbReference type="InterPro" id="IPR036890">
    <property type="entry name" value="HATPase_C_sf"/>
</dbReference>